<comment type="catalytic activity">
    <reaction evidence="9">
        <text>a long-chain fatty aldehyde + 2 NADPH + O2 + H(+) = a long-chain alkane + formate + 2 NADP(+) + H2O</text>
        <dbReference type="Rhea" id="RHEA:21440"/>
        <dbReference type="ChEBI" id="CHEBI:15377"/>
        <dbReference type="ChEBI" id="CHEBI:15378"/>
        <dbReference type="ChEBI" id="CHEBI:15379"/>
        <dbReference type="ChEBI" id="CHEBI:15740"/>
        <dbReference type="ChEBI" id="CHEBI:17176"/>
        <dbReference type="ChEBI" id="CHEBI:57783"/>
        <dbReference type="ChEBI" id="CHEBI:58349"/>
        <dbReference type="ChEBI" id="CHEBI:83563"/>
        <dbReference type="EC" id="4.1.99.5"/>
    </reaction>
</comment>
<evidence type="ECO:0000313" key="13">
    <source>
        <dbReference type="Proteomes" id="UP001418222"/>
    </source>
</evidence>
<accession>A0AAP0BWM9</accession>
<evidence type="ECO:0000256" key="10">
    <source>
        <dbReference type="SAM" id="Phobius"/>
    </source>
</evidence>
<protein>
    <recommendedName>
        <fullName evidence="3">aldehyde oxygenase (deformylating)</fullName>
        <ecNumber evidence="3">4.1.99.5</ecNumber>
    </recommendedName>
</protein>
<sequence>MVFYLFPSSREFPLWDLKGLFIALLLHVAVSEPLFYWTHRAFHSEQLFGRYHTLHHSSPIPNSFTGTKFFPHCNLSKMLTKRKRRVLKLWMLLSSSSAGHGTPLEHLVMSLAMMVPLLGASFVGAGSVGLYYAYVLFFDFLRCMGHSNVEVFPGGLFEAFPFLRYLIYTPT</sequence>
<comment type="similarity">
    <text evidence="2">Belongs to the sterol desaturase family.</text>
</comment>
<evidence type="ECO:0000259" key="11">
    <source>
        <dbReference type="Pfam" id="PF04116"/>
    </source>
</evidence>
<dbReference type="InterPro" id="IPR006694">
    <property type="entry name" value="Fatty_acid_hydroxylase"/>
</dbReference>
<evidence type="ECO:0000256" key="5">
    <source>
        <dbReference type="ARBA" id="ARBA00022824"/>
    </source>
</evidence>
<keyword evidence="13" id="KW-1185">Reference proteome</keyword>
<dbReference type="Proteomes" id="UP001418222">
    <property type="component" value="Unassembled WGS sequence"/>
</dbReference>
<keyword evidence="5" id="KW-0256">Endoplasmic reticulum</keyword>
<evidence type="ECO:0000256" key="9">
    <source>
        <dbReference type="ARBA" id="ARBA00047909"/>
    </source>
</evidence>
<evidence type="ECO:0000256" key="2">
    <source>
        <dbReference type="ARBA" id="ARBA00009324"/>
    </source>
</evidence>
<evidence type="ECO:0000256" key="1">
    <source>
        <dbReference type="ARBA" id="ARBA00004477"/>
    </source>
</evidence>
<dbReference type="InterPro" id="IPR050307">
    <property type="entry name" value="Sterol_Desaturase_Related"/>
</dbReference>
<comment type="subcellular location">
    <subcellularLocation>
        <location evidence="1">Endoplasmic reticulum membrane</location>
        <topology evidence="1">Multi-pass membrane protein</topology>
    </subcellularLocation>
</comment>
<gene>
    <name evidence="12" type="primary">CER3</name>
    <name evidence="12" type="ORF">KSP39_PZI004539</name>
</gene>
<evidence type="ECO:0000256" key="4">
    <source>
        <dbReference type="ARBA" id="ARBA00022692"/>
    </source>
</evidence>
<dbReference type="GO" id="GO:0005506">
    <property type="term" value="F:iron ion binding"/>
    <property type="evidence" value="ECO:0007669"/>
    <property type="project" value="InterPro"/>
</dbReference>
<dbReference type="GO" id="GO:0016491">
    <property type="term" value="F:oxidoreductase activity"/>
    <property type="evidence" value="ECO:0007669"/>
    <property type="project" value="InterPro"/>
</dbReference>
<feature type="domain" description="Fatty acid hydroxylase" evidence="11">
    <location>
        <begin position="25"/>
        <end position="71"/>
    </location>
</feature>
<evidence type="ECO:0000313" key="12">
    <source>
        <dbReference type="EMBL" id="KAK8951617.1"/>
    </source>
</evidence>
<reference evidence="12 13" key="1">
    <citation type="journal article" date="2022" name="Nat. Plants">
        <title>Genomes of leafy and leafless Platanthera orchids illuminate the evolution of mycoheterotrophy.</title>
        <authorList>
            <person name="Li M.H."/>
            <person name="Liu K.W."/>
            <person name="Li Z."/>
            <person name="Lu H.C."/>
            <person name="Ye Q.L."/>
            <person name="Zhang D."/>
            <person name="Wang J.Y."/>
            <person name="Li Y.F."/>
            <person name="Zhong Z.M."/>
            <person name="Liu X."/>
            <person name="Yu X."/>
            <person name="Liu D.K."/>
            <person name="Tu X.D."/>
            <person name="Liu B."/>
            <person name="Hao Y."/>
            <person name="Liao X.Y."/>
            <person name="Jiang Y.T."/>
            <person name="Sun W.H."/>
            <person name="Chen J."/>
            <person name="Chen Y.Q."/>
            <person name="Ai Y."/>
            <person name="Zhai J.W."/>
            <person name="Wu S.S."/>
            <person name="Zhou Z."/>
            <person name="Hsiao Y.Y."/>
            <person name="Wu W.L."/>
            <person name="Chen Y.Y."/>
            <person name="Lin Y.F."/>
            <person name="Hsu J.L."/>
            <person name="Li C.Y."/>
            <person name="Wang Z.W."/>
            <person name="Zhao X."/>
            <person name="Zhong W.Y."/>
            <person name="Ma X.K."/>
            <person name="Ma L."/>
            <person name="Huang J."/>
            <person name="Chen G.Z."/>
            <person name="Huang M.Z."/>
            <person name="Huang L."/>
            <person name="Peng D.H."/>
            <person name="Luo Y.B."/>
            <person name="Zou S.Q."/>
            <person name="Chen S.P."/>
            <person name="Lan S."/>
            <person name="Tsai W.C."/>
            <person name="Van de Peer Y."/>
            <person name="Liu Z.J."/>
        </authorList>
    </citation>
    <scope>NUCLEOTIDE SEQUENCE [LARGE SCALE GENOMIC DNA]</scope>
    <source>
        <strain evidence="12">Lor287</strain>
    </source>
</reference>
<evidence type="ECO:0000256" key="8">
    <source>
        <dbReference type="ARBA" id="ARBA00023239"/>
    </source>
</evidence>
<dbReference type="GO" id="GO:0008610">
    <property type="term" value="P:lipid biosynthetic process"/>
    <property type="evidence" value="ECO:0007669"/>
    <property type="project" value="InterPro"/>
</dbReference>
<keyword evidence="6 10" id="KW-1133">Transmembrane helix</keyword>
<name>A0AAP0BWM9_9ASPA</name>
<evidence type="ECO:0000256" key="6">
    <source>
        <dbReference type="ARBA" id="ARBA00022989"/>
    </source>
</evidence>
<evidence type="ECO:0000256" key="3">
    <source>
        <dbReference type="ARBA" id="ARBA00013146"/>
    </source>
</evidence>
<dbReference type="PANTHER" id="PTHR11863">
    <property type="entry name" value="STEROL DESATURASE"/>
    <property type="match status" value="1"/>
</dbReference>
<dbReference type="GO" id="GO:0005789">
    <property type="term" value="C:endoplasmic reticulum membrane"/>
    <property type="evidence" value="ECO:0007669"/>
    <property type="project" value="UniProtKB-SubCell"/>
</dbReference>
<keyword evidence="8" id="KW-0456">Lyase</keyword>
<comment type="caution">
    <text evidence="12">The sequence shown here is derived from an EMBL/GenBank/DDBJ whole genome shotgun (WGS) entry which is preliminary data.</text>
</comment>
<evidence type="ECO:0000256" key="7">
    <source>
        <dbReference type="ARBA" id="ARBA00023136"/>
    </source>
</evidence>
<dbReference type="GO" id="GO:0071771">
    <property type="term" value="F:aldehyde oxygenase (deformylating) activity"/>
    <property type="evidence" value="ECO:0007669"/>
    <property type="project" value="UniProtKB-EC"/>
</dbReference>
<keyword evidence="7 10" id="KW-0472">Membrane</keyword>
<feature type="transmembrane region" description="Helical" evidence="10">
    <location>
        <begin position="110"/>
        <end position="134"/>
    </location>
</feature>
<proteinExistence type="inferred from homology"/>
<dbReference type="AlphaFoldDB" id="A0AAP0BWM9"/>
<organism evidence="12 13">
    <name type="scientific">Platanthera zijinensis</name>
    <dbReference type="NCBI Taxonomy" id="2320716"/>
    <lineage>
        <taxon>Eukaryota</taxon>
        <taxon>Viridiplantae</taxon>
        <taxon>Streptophyta</taxon>
        <taxon>Embryophyta</taxon>
        <taxon>Tracheophyta</taxon>
        <taxon>Spermatophyta</taxon>
        <taxon>Magnoliopsida</taxon>
        <taxon>Liliopsida</taxon>
        <taxon>Asparagales</taxon>
        <taxon>Orchidaceae</taxon>
        <taxon>Orchidoideae</taxon>
        <taxon>Orchideae</taxon>
        <taxon>Orchidinae</taxon>
        <taxon>Platanthera</taxon>
    </lineage>
</organism>
<dbReference type="Pfam" id="PF04116">
    <property type="entry name" value="FA_hydroxylase"/>
    <property type="match status" value="1"/>
</dbReference>
<keyword evidence="4 10" id="KW-0812">Transmembrane</keyword>
<dbReference type="EMBL" id="JBBWWQ010000003">
    <property type="protein sequence ID" value="KAK8951617.1"/>
    <property type="molecule type" value="Genomic_DNA"/>
</dbReference>
<dbReference type="EC" id="4.1.99.5" evidence="3"/>